<accession>A0A162BUM9</accession>
<evidence type="ECO:0000313" key="2">
    <source>
        <dbReference type="Proteomes" id="UP000076858"/>
    </source>
</evidence>
<gene>
    <name evidence="1" type="ORF">APZ42_007310</name>
</gene>
<reference evidence="1 2" key="1">
    <citation type="submission" date="2016-03" db="EMBL/GenBank/DDBJ databases">
        <title>EvidentialGene: Evidence-directed Construction of Genes on Genomes.</title>
        <authorList>
            <person name="Gilbert D.G."/>
            <person name="Choi J.-H."/>
            <person name="Mockaitis K."/>
            <person name="Colbourne J."/>
            <person name="Pfrender M."/>
        </authorList>
    </citation>
    <scope>NUCLEOTIDE SEQUENCE [LARGE SCALE GENOMIC DNA]</scope>
    <source>
        <strain evidence="1 2">Xinb3</strain>
        <tissue evidence="1">Complete organism</tissue>
    </source>
</reference>
<proteinExistence type="predicted"/>
<sequence>MVSKGCWNAVNGAGENTMNWGLFEGFKRERSLKSGETQTMGLLTTQGVGGCLRDTKGKGLSMVLEHSQLGC</sequence>
<dbReference type="Proteomes" id="UP000076858">
    <property type="component" value="Unassembled WGS sequence"/>
</dbReference>
<name>A0A162BUM9_9CRUS</name>
<keyword evidence="2" id="KW-1185">Reference proteome</keyword>
<protein>
    <submittedName>
        <fullName evidence="1">Uncharacterized protein</fullName>
    </submittedName>
</protein>
<organism evidence="1 2">
    <name type="scientific">Daphnia magna</name>
    <dbReference type="NCBI Taxonomy" id="35525"/>
    <lineage>
        <taxon>Eukaryota</taxon>
        <taxon>Metazoa</taxon>
        <taxon>Ecdysozoa</taxon>
        <taxon>Arthropoda</taxon>
        <taxon>Crustacea</taxon>
        <taxon>Branchiopoda</taxon>
        <taxon>Diplostraca</taxon>
        <taxon>Cladocera</taxon>
        <taxon>Anomopoda</taxon>
        <taxon>Daphniidae</taxon>
        <taxon>Daphnia</taxon>
    </lineage>
</organism>
<dbReference type="EMBL" id="LRGB01020526">
    <property type="protein sequence ID" value="KZR97680.1"/>
    <property type="molecule type" value="Genomic_DNA"/>
</dbReference>
<comment type="caution">
    <text evidence="1">The sequence shown here is derived from an EMBL/GenBank/DDBJ whole genome shotgun (WGS) entry which is preliminary data.</text>
</comment>
<dbReference type="AlphaFoldDB" id="A0A162BUM9"/>
<evidence type="ECO:0000313" key="1">
    <source>
        <dbReference type="EMBL" id="KZR97680.1"/>
    </source>
</evidence>